<feature type="domain" description="Arylsulfotransferase N-terminal" evidence="2">
    <location>
        <begin position="45"/>
        <end position="133"/>
    </location>
</feature>
<gene>
    <name evidence="3" type="primary">assT_2</name>
    <name evidence="3" type="ORF">LMG8286_01739</name>
</gene>
<keyword evidence="1" id="KW-0732">Signal</keyword>
<dbReference type="InterPro" id="IPR010262">
    <property type="entry name" value="Arylsulfotransferase_bact"/>
</dbReference>
<dbReference type="Proteomes" id="UP000789359">
    <property type="component" value="Unassembled WGS sequence"/>
</dbReference>
<organism evidence="3 4">
    <name type="scientific">Campylobacter suis</name>
    <dbReference type="NCBI Taxonomy" id="2790657"/>
    <lineage>
        <taxon>Bacteria</taxon>
        <taxon>Pseudomonadati</taxon>
        <taxon>Campylobacterota</taxon>
        <taxon>Epsilonproteobacteria</taxon>
        <taxon>Campylobacterales</taxon>
        <taxon>Campylobacteraceae</taxon>
        <taxon>Campylobacter</taxon>
    </lineage>
</organism>
<evidence type="ECO:0000256" key="1">
    <source>
        <dbReference type="SAM" id="SignalP"/>
    </source>
</evidence>
<accession>A0ABM8Q903</accession>
<sequence length="614" mass="68348">MKSKFLTSVLVAGTLLSVGTTSALALGGPSGAALDYPVAGKLGGVHMDPYGLSPLSAVIMDGGYVIENAKVTIQPKKGGVALSYKVGIQNLRTYGGIPVVGLYANYNNTVDVEYTRVHNGKKEQIKESYKIYTSPYSQISTGRSAGPYSEVKVHKVDPEFKDRMYLVNNVVGKAAGRNSAYVWNNPTGGAAEWNYLSNAFVVDTQGEIRWYINADKLLEYNNIFNTGIMMGFRQNSDGALSWGFGQRYVKYDFMGREIFNRQLPLGYQDFSHSMDNMKNGNYLLRVASSNYKRPDDKNVRTVRDVIIEVDPSGKVVDEWRLFDILDPYRSDVIKVLDQGAVCLNVDEKHAGQTLSAEDLAKMDESSAFGDIAGTGPGRNWVHVNSVDYDANDDSIVISSRHQNAAIKIGRDKEVKWILGAHKGWKGKFKDKLLQPVDSKGNKIVCEDEYTKCPGYMSDKGGFDWTYTQHTAFVIDSKSKKDLTYLAVFDNGDSRGFEQPALASMKYSRGVIYKIDEKKMTVEQIWEYGKNRGSEWYSPITSLTEYQDDKDSIMVYSATAGMQYNLSGGKMIGSPRPEIDEFKWGATEPSVQIQFFGTGSAYQSFPINFQTAFEK</sequence>
<proteinExistence type="predicted"/>
<evidence type="ECO:0000313" key="3">
    <source>
        <dbReference type="EMBL" id="CAD7289297.1"/>
    </source>
</evidence>
<reference evidence="3 4" key="1">
    <citation type="submission" date="2020-11" db="EMBL/GenBank/DDBJ databases">
        <authorList>
            <person name="Peeters C."/>
        </authorList>
    </citation>
    <scope>NUCLEOTIDE SEQUENCE [LARGE SCALE GENOMIC DNA]</scope>
    <source>
        <strain evidence="3 4">LMG 8286</strain>
    </source>
</reference>
<dbReference type="EMBL" id="CAJHOE010000008">
    <property type="protein sequence ID" value="CAD7289297.1"/>
    <property type="molecule type" value="Genomic_DNA"/>
</dbReference>
<evidence type="ECO:0000313" key="4">
    <source>
        <dbReference type="Proteomes" id="UP000789359"/>
    </source>
</evidence>
<feature type="signal peptide" evidence="1">
    <location>
        <begin position="1"/>
        <end position="25"/>
    </location>
</feature>
<dbReference type="InterPro" id="IPR038477">
    <property type="entry name" value="ASST_N_sf"/>
</dbReference>
<keyword evidence="4" id="KW-1185">Reference proteome</keyword>
<comment type="caution">
    <text evidence="3">The sequence shown here is derived from an EMBL/GenBank/DDBJ whole genome shotgun (WGS) entry which is preliminary data.</text>
</comment>
<dbReference type="GO" id="GO:0047686">
    <property type="term" value="F:arylsulfate sulfotransferase activity"/>
    <property type="evidence" value="ECO:0007669"/>
    <property type="project" value="UniProtKB-EC"/>
</dbReference>
<dbReference type="InterPro" id="IPR035391">
    <property type="entry name" value="Arylsulfotran_N"/>
</dbReference>
<feature type="chain" id="PRO_5045356313" evidence="1">
    <location>
        <begin position="26"/>
        <end position="614"/>
    </location>
</feature>
<keyword evidence="3" id="KW-0808">Transferase</keyword>
<name>A0ABM8Q903_9BACT</name>
<protein>
    <submittedName>
        <fullName evidence="3">Arylsulfate sulfotransferase AssT</fullName>
        <ecNumber evidence="3">2.8.2.22</ecNumber>
    </submittedName>
</protein>
<dbReference type="PANTHER" id="PTHR35340">
    <property type="entry name" value="PQQ ENZYME REPEAT PROTEIN-RELATED"/>
    <property type="match status" value="1"/>
</dbReference>
<dbReference type="RefSeq" id="WP_230057476.1">
    <property type="nucleotide sequence ID" value="NZ_CAJHOE010000008.1"/>
</dbReference>
<dbReference type="Gene3D" id="2.60.40.3100">
    <property type="entry name" value="Arylsulphate sulphotransferase monomer, N-terminal domain"/>
    <property type="match status" value="1"/>
</dbReference>
<evidence type="ECO:0000259" key="2">
    <source>
        <dbReference type="Pfam" id="PF17425"/>
    </source>
</evidence>
<dbReference type="EC" id="2.8.2.22" evidence="3"/>
<dbReference type="InterPro" id="IPR053143">
    <property type="entry name" value="Arylsulfate_ST"/>
</dbReference>
<dbReference type="Pfam" id="PF05935">
    <property type="entry name" value="Arylsulfotrans"/>
    <property type="match status" value="1"/>
</dbReference>
<dbReference type="Pfam" id="PF17425">
    <property type="entry name" value="Arylsulfotran_N"/>
    <property type="match status" value="1"/>
</dbReference>
<dbReference type="PANTHER" id="PTHR35340:SF10">
    <property type="entry name" value="CYTOPLASMIC PROTEIN"/>
    <property type="match status" value="1"/>
</dbReference>